<evidence type="ECO:0000256" key="1">
    <source>
        <dbReference type="SAM" id="MobiDB-lite"/>
    </source>
</evidence>
<dbReference type="EMBL" id="JAAVJB010000089">
    <property type="protein sequence ID" value="NJP67134.1"/>
    <property type="molecule type" value="Genomic_DNA"/>
</dbReference>
<evidence type="ECO:0000313" key="3">
    <source>
        <dbReference type="Proteomes" id="UP000746503"/>
    </source>
</evidence>
<dbReference type="Proteomes" id="UP000746503">
    <property type="component" value="Unassembled WGS sequence"/>
</dbReference>
<dbReference type="RefSeq" id="WP_167933665.1">
    <property type="nucleotide sequence ID" value="NZ_JAAVJB010000089.1"/>
</dbReference>
<organism evidence="2 3">
    <name type="scientific">Streptomyces spiramenti</name>
    <dbReference type="NCBI Taxonomy" id="2720606"/>
    <lineage>
        <taxon>Bacteria</taxon>
        <taxon>Bacillati</taxon>
        <taxon>Actinomycetota</taxon>
        <taxon>Actinomycetes</taxon>
        <taxon>Kitasatosporales</taxon>
        <taxon>Streptomycetaceae</taxon>
        <taxon>Streptomyces</taxon>
    </lineage>
</organism>
<gene>
    <name evidence="2" type="ORF">HCJ92_12715</name>
</gene>
<feature type="compositionally biased region" description="Basic and acidic residues" evidence="1">
    <location>
        <begin position="100"/>
        <end position="113"/>
    </location>
</feature>
<reference evidence="2 3" key="1">
    <citation type="submission" date="2020-03" db="EMBL/GenBank/DDBJ databases">
        <title>Draft genome of Streptomyces sp. ventii, isolated from the Axial Seamount in the Pacific Ocean, and resequencing of the two type strains Streptomyces lonarensis strain NCL 716 and Streptomyces bohaiensis strain 11A07.</title>
        <authorList>
            <person name="Loughran R.M."/>
            <person name="Pfannmuller K.M."/>
            <person name="Wasson B.J."/>
            <person name="Deadmond M.C."/>
            <person name="Paddock B.E."/>
            <person name="Koyack M.J."/>
            <person name="Gallegos D.A."/>
            <person name="Mitchell E.A."/>
            <person name="Ushijima B."/>
            <person name="Saw J.H."/>
            <person name="Mcphail K.L."/>
            <person name="Videau P."/>
        </authorList>
    </citation>
    <scope>NUCLEOTIDE SEQUENCE [LARGE SCALE GENOMIC DNA]</scope>
    <source>
        <strain evidence="3">5675061</strain>
    </source>
</reference>
<name>A0ABX1AJ13_9ACTN</name>
<feature type="region of interest" description="Disordered" evidence="1">
    <location>
        <begin position="82"/>
        <end position="123"/>
    </location>
</feature>
<sequence length="123" mass="13308">MLRWRRPGFGPGGHGARIPEDRPAVPGPLPDHDGHNAGVESRLLDGVRHHFRFDHSCDVVVSPLVEDARWMARFAAVHLRQTGGSHDEAYRGGPVTPADADSRPVADDADRNDTTGIRPAGPP</sequence>
<comment type="caution">
    <text evidence="2">The sequence shown here is derived from an EMBL/GenBank/DDBJ whole genome shotgun (WGS) entry which is preliminary data.</text>
</comment>
<evidence type="ECO:0000313" key="2">
    <source>
        <dbReference type="EMBL" id="NJP67134.1"/>
    </source>
</evidence>
<proteinExistence type="predicted"/>
<accession>A0ABX1AJ13</accession>
<protein>
    <submittedName>
        <fullName evidence="2">Uncharacterized protein</fullName>
    </submittedName>
</protein>
<feature type="region of interest" description="Disordered" evidence="1">
    <location>
        <begin position="1"/>
        <end position="38"/>
    </location>
</feature>
<keyword evidence="3" id="KW-1185">Reference proteome</keyword>